<dbReference type="InterPro" id="IPR046373">
    <property type="entry name" value="Acyl-CoA_Oxase/DH_mid-dom_sf"/>
</dbReference>
<comment type="caution">
    <text evidence="2">The sequence shown here is derived from an EMBL/GenBank/DDBJ whole genome shotgun (WGS) entry which is preliminary data.</text>
</comment>
<dbReference type="Gene3D" id="1.10.540.10">
    <property type="entry name" value="Acyl-CoA dehydrogenase/oxidase, N-terminal domain"/>
    <property type="match status" value="1"/>
</dbReference>
<organism evidence="2 3">
    <name type="scientific">Micromonospora craniellae</name>
    <dbReference type="NCBI Taxonomy" id="2294034"/>
    <lineage>
        <taxon>Bacteria</taxon>
        <taxon>Bacillati</taxon>
        <taxon>Actinomycetota</taxon>
        <taxon>Actinomycetes</taxon>
        <taxon>Micromonosporales</taxon>
        <taxon>Micromonosporaceae</taxon>
        <taxon>Micromonospora</taxon>
    </lineage>
</organism>
<dbReference type="GO" id="GO:0050660">
    <property type="term" value="F:flavin adenine dinucleotide binding"/>
    <property type="evidence" value="ECO:0007669"/>
    <property type="project" value="InterPro"/>
</dbReference>
<accession>A0A372G0V6</accession>
<gene>
    <name evidence="2" type="ORF">D0Q02_10460</name>
</gene>
<dbReference type="Pfam" id="PF02771">
    <property type="entry name" value="Acyl-CoA_dh_N"/>
    <property type="match status" value="1"/>
</dbReference>
<evidence type="ECO:0000313" key="3">
    <source>
        <dbReference type="Proteomes" id="UP000262621"/>
    </source>
</evidence>
<evidence type="ECO:0000259" key="1">
    <source>
        <dbReference type="Pfam" id="PF02771"/>
    </source>
</evidence>
<dbReference type="InterPro" id="IPR009100">
    <property type="entry name" value="AcylCoA_DH/oxidase_NM_dom_sf"/>
</dbReference>
<name>A0A372G0V6_9ACTN</name>
<dbReference type="RefSeq" id="WP_117227883.1">
    <property type="nucleotide sequence ID" value="NZ_CP061725.1"/>
</dbReference>
<sequence length="334" mass="35275">MSNSAKVLDRAERIAEEVLFPVAEEVDAADTVPGTHLDLLAAEGFYGLAGPPQFSEMAAEETATAARALEIIASGCLTTAFVWAQHHSAVMAATHSQRPGITDQWLEPLCRGERRAGLAILSATRPGPPAVRAEAVDGGWLLHGATSWVTGWGLVDTLFTAARDASDTLVWSLLDATESDTLSVTPVDMVAVAASRTVQVTFTGHFVPEQRVTGTVPHEVYLQRDPATLRFNGSLPLGVATRCARLIGPSPLDAAIDECRATLDAAGPDELPSARGAAAALALRAAGLLATTTGSAAVLRHRPAERLMREALFLLVFGTRPGIRADLIDRLHRG</sequence>
<protein>
    <submittedName>
        <fullName evidence="2">Acyl-CoA dehydrogenase</fullName>
    </submittedName>
</protein>
<dbReference type="PANTHER" id="PTHR43884:SF12">
    <property type="entry name" value="ISOVALERYL-COA DEHYDROGENASE, MITOCHONDRIAL-RELATED"/>
    <property type="match status" value="1"/>
</dbReference>
<dbReference type="Gene3D" id="2.40.110.10">
    <property type="entry name" value="Butyryl-CoA Dehydrogenase, subunit A, domain 2"/>
    <property type="match status" value="1"/>
</dbReference>
<dbReference type="InterPro" id="IPR013786">
    <property type="entry name" value="AcylCoA_DH/ox_N"/>
</dbReference>
<evidence type="ECO:0000313" key="2">
    <source>
        <dbReference type="EMBL" id="RFS46623.1"/>
    </source>
</evidence>
<dbReference type="PANTHER" id="PTHR43884">
    <property type="entry name" value="ACYL-COA DEHYDROGENASE"/>
    <property type="match status" value="1"/>
</dbReference>
<dbReference type="Proteomes" id="UP000262621">
    <property type="component" value="Unassembled WGS sequence"/>
</dbReference>
<dbReference type="OrthoDB" id="3536625at2"/>
<dbReference type="GO" id="GO:0003995">
    <property type="term" value="F:acyl-CoA dehydrogenase activity"/>
    <property type="evidence" value="ECO:0007669"/>
    <property type="project" value="TreeGrafter"/>
</dbReference>
<dbReference type="SUPFAM" id="SSF56645">
    <property type="entry name" value="Acyl-CoA dehydrogenase NM domain-like"/>
    <property type="match status" value="1"/>
</dbReference>
<proteinExistence type="predicted"/>
<dbReference type="EMBL" id="QVFU01000008">
    <property type="protein sequence ID" value="RFS46623.1"/>
    <property type="molecule type" value="Genomic_DNA"/>
</dbReference>
<keyword evidence="3" id="KW-1185">Reference proteome</keyword>
<feature type="domain" description="Acyl-CoA dehydrogenase/oxidase N-terminal" evidence="1">
    <location>
        <begin position="7"/>
        <end position="113"/>
    </location>
</feature>
<dbReference type="InterPro" id="IPR037069">
    <property type="entry name" value="AcylCoA_DH/ox_N_sf"/>
</dbReference>
<dbReference type="AlphaFoldDB" id="A0A372G0V6"/>
<reference evidence="2 3" key="1">
    <citation type="submission" date="2018-08" db="EMBL/GenBank/DDBJ databases">
        <title>Verrucosispora craniellae sp. nov., isolated from a marine sponge in the South China Sea.</title>
        <authorList>
            <person name="Li L."/>
            <person name="Lin H.W."/>
        </authorList>
    </citation>
    <scope>NUCLEOTIDE SEQUENCE [LARGE SCALE GENOMIC DNA]</scope>
    <source>
        <strain evidence="2 3">LHW63014</strain>
    </source>
</reference>